<dbReference type="Proteomes" id="UP001148614">
    <property type="component" value="Unassembled WGS sequence"/>
</dbReference>
<proteinExistence type="predicted"/>
<sequence length="101" mass="10014">MIFFYITAANRSTGMLIILIGLLELPLLTTASVGCAGTGTGTAAPVAGVPVFGCCVDKGEQFLSPGGHTELCSGSGAATKGPPPHGYVIVAVIAFGPHTPA</sequence>
<name>A0A9W8TNQ4_9PEZI</name>
<keyword evidence="1" id="KW-0732">Signal</keyword>
<dbReference type="AlphaFoldDB" id="A0A9W8TNQ4"/>
<feature type="chain" id="PRO_5040745955" description="Secreted protein" evidence="1">
    <location>
        <begin position="32"/>
        <end position="101"/>
    </location>
</feature>
<feature type="signal peptide" evidence="1">
    <location>
        <begin position="1"/>
        <end position="31"/>
    </location>
</feature>
<evidence type="ECO:0000256" key="1">
    <source>
        <dbReference type="SAM" id="SignalP"/>
    </source>
</evidence>
<organism evidence="2 3">
    <name type="scientific">Xylaria arbuscula</name>
    <dbReference type="NCBI Taxonomy" id="114810"/>
    <lineage>
        <taxon>Eukaryota</taxon>
        <taxon>Fungi</taxon>
        <taxon>Dikarya</taxon>
        <taxon>Ascomycota</taxon>
        <taxon>Pezizomycotina</taxon>
        <taxon>Sordariomycetes</taxon>
        <taxon>Xylariomycetidae</taxon>
        <taxon>Xylariales</taxon>
        <taxon>Xylariaceae</taxon>
        <taxon>Xylaria</taxon>
    </lineage>
</organism>
<gene>
    <name evidence="2" type="ORF">NPX13_g4359</name>
</gene>
<evidence type="ECO:0008006" key="4">
    <source>
        <dbReference type="Google" id="ProtNLM"/>
    </source>
</evidence>
<evidence type="ECO:0000313" key="2">
    <source>
        <dbReference type="EMBL" id="KAJ3574453.1"/>
    </source>
</evidence>
<evidence type="ECO:0000313" key="3">
    <source>
        <dbReference type="Proteomes" id="UP001148614"/>
    </source>
</evidence>
<accession>A0A9W8TNQ4</accession>
<keyword evidence="3" id="KW-1185">Reference proteome</keyword>
<reference evidence="2" key="1">
    <citation type="submission" date="2022-07" db="EMBL/GenBank/DDBJ databases">
        <title>Genome Sequence of Xylaria arbuscula.</title>
        <authorList>
            <person name="Buettner E."/>
        </authorList>
    </citation>
    <scope>NUCLEOTIDE SEQUENCE</scope>
    <source>
        <strain evidence="2">VT107</strain>
    </source>
</reference>
<dbReference type="EMBL" id="JANPWZ010000610">
    <property type="protein sequence ID" value="KAJ3574453.1"/>
    <property type="molecule type" value="Genomic_DNA"/>
</dbReference>
<protein>
    <recommendedName>
        <fullName evidence="4">Secreted protein</fullName>
    </recommendedName>
</protein>
<comment type="caution">
    <text evidence="2">The sequence shown here is derived from an EMBL/GenBank/DDBJ whole genome shotgun (WGS) entry which is preliminary data.</text>
</comment>